<sequence length="83" mass="9671">MTTKMDLVDILDEMSDEDFERFKWFLEETHIPKHKLQSANRTAAIDLLVGRLTMDKVTAVVRKALMNVQRNDLAMRLKRPGKV</sequence>
<evidence type="ECO:0000313" key="4">
    <source>
        <dbReference type="Proteomes" id="UP001178508"/>
    </source>
</evidence>
<evidence type="ECO:0000313" key="3">
    <source>
        <dbReference type="EMBL" id="CAJ1054127.1"/>
    </source>
</evidence>
<organism evidence="3 4">
    <name type="scientific">Xyrichtys novacula</name>
    <name type="common">Pearly razorfish</name>
    <name type="synonym">Hemipteronotus novacula</name>
    <dbReference type="NCBI Taxonomy" id="13765"/>
    <lineage>
        <taxon>Eukaryota</taxon>
        <taxon>Metazoa</taxon>
        <taxon>Chordata</taxon>
        <taxon>Craniata</taxon>
        <taxon>Vertebrata</taxon>
        <taxon>Euteleostomi</taxon>
        <taxon>Actinopterygii</taxon>
        <taxon>Neopterygii</taxon>
        <taxon>Teleostei</taxon>
        <taxon>Neoteleostei</taxon>
        <taxon>Acanthomorphata</taxon>
        <taxon>Eupercaria</taxon>
        <taxon>Labriformes</taxon>
        <taxon>Labridae</taxon>
        <taxon>Xyrichtys</taxon>
    </lineage>
</organism>
<dbReference type="Gene3D" id="1.10.533.10">
    <property type="entry name" value="Death Domain, Fas"/>
    <property type="match status" value="1"/>
</dbReference>
<gene>
    <name evidence="3" type="ORF">XNOV1_A017433</name>
</gene>
<feature type="domain" description="DED" evidence="1">
    <location>
        <begin position="2"/>
        <end position="79"/>
    </location>
</feature>
<reference evidence="3" key="1">
    <citation type="submission" date="2023-08" db="EMBL/GenBank/DDBJ databases">
        <authorList>
            <person name="Alioto T."/>
            <person name="Alioto T."/>
            <person name="Gomez Garrido J."/>
        </authorList>
    </citation>
    <scope>NUCLEOTIDE SEQUENCE</scope>
</reference>
<dbReference type="PROSITE" id="PS50168">
    <property type="entry name" value="DED"/>
    <property type="match status" value="1"/>
</dbReference>
<dbReference type="InterPro" id="IPR001875">
    <property type="entry name" value="DED_dom"/>
</dbReference>
<proteinExistence type="predicted"/>
<dbReference type="AlphaFoldDB" id="A0AAV1EYZ2"/>
<dbReference type="InterPro" id="IPR011029">
    <property type="entry name" value="DEATH-like_dom_sf"/>
</dbReference>
<dbReference type="EMBL" id="OY660866">
    <property type="protein sequence ID" value="CAJ1054127.1"/>
    <property type="molecule type" value="Genomic_DNA"/>
</dbReference>
<protein>
    <submittedName>
        <fullName evidence="3">PREDICTED: NACHT, LRR and PYD domains-containing protein 3-like</fullName>
    </submittedName>
</protein>
<dbReference type="GO" id="GO:0042981">
    <property type="term" value="P:regulation of apoptotic process"/>
    <property type="evidence" value="ECO:0007669"/>
    <property type="project" value="InterPro"/>
</dbReference>
<dbReference type="PROSITE" id="PS50824">
    <property type="entry name" value="DAPIN"/>
    <property type="match status" value="1"/>
</dbReference>
<dbReference type="Proteomes" id="UP001178508">
    <property type="component" value="Chromosome 3"/>
</dbReference>
<evidence type="ECO:0000259" key="2">
    <source>
        <dbReference type="PROSITE" id="PS50824"/>
    </source>
</evidence>
<name>A0AAV1EYZ2_XYRNO</name>
<dbReference type="SUPFAM" id="SSF47986">
    <property type="entry name" value="DEATH domain"/>
    <property type="match status" value="1"/>
</dbReference>
<keyword evidence="4" id="KW-1185">Reference proteome</keyword>
<dbReference type="Pfam" id="PF02758">
    <property type="entry name" value="PYRIN"/>
    <property type="match status" value="1"/>
</dbReference>
<accession>A0AAV1EYZ2</accession>
<feature type="domain" description="Pyrin" evidence="2">
    <location>
        <begin position="1"/>
        <end position="83"/>
    </location>
</feature>
<dbReference type="SMART" id="SM01289">
    <property type="entry name" value="PYRIN"/>
    <property type="match status" value="1"/>
</dbReference>
<evidence type="ECO:0000259" key="1">
    <source>
        <dbReference type="PROSITE" id="PS50168"/>
    </source>
</evidence>
<dbReference type="InterPro" id="IPR004020">
    <property type="entry name" value="DAPIN"/>
</dbReference>